<name>A0A3D9I2Z3_9BACL</name>
<dbReference type="SUPFAM" id="SSF46894">
    <property type="entry name" value="C-terminal effector domain of the bipartite response regulators"/>
    <property type="match status" value="1"/>
</dbReference>
<dbReference type="SUPFAM" id="SSF48452">
    <property type="entry name" value="TPR-like"/>
    <property type="match status" value="2"/>
</dbReference>
<evidence type="ECO:0000256" key="1">
    <source>
        <dbReference type="ARBA" id="ARBA00005820"/>
    </source>
</evidence>
<organism evidence="7 8">
    <name type="scientific">Cohnella lupini</name>
    <dbReference type="NCBI Taxonomy" id="1294267"/>
    <lineage>
        <taxon>Bacteria</taxon>
        <taxon>Bacillati</taxon>
        <taxon>Bacillota</taxon>
        <taxon>Bacilli</taxon>
        <taxon>Bacillales</taxon>
        <taxon>Paenibacillaceae</taxon>
        <taxon>Cohnella</taxon>
    </lineage>
</organism>
<dbReference type="OrthoDB" id="1137593at2"/>
<dbReference type="InterPro" id="IPR005158">
    <property type="entry name" value="BTAD"/>
</dbReference>
<dbReference type="PANTHER" id="PTHR35807:SF1">
    <property type="entry name" value="TRANSCRIPTIONAL REGULATOR REDD"/>
    <property type="match status" value="1"/>
</dbReference>
<comment type="caution">
    <text evidence="7">The sequence shown here is derived from an EMBL/GenBank/DDBJ whole genome shotgun (WGS) entry which is preliminary data.</text>
</comment>
<dbReference type="SUPFAM" id="SSF52540">
    <property type="entry name" value="P-loop containing nucleoside triphosphate hydrolases"/>
    <property type="match status" value="1"/>
</dbReference>
<reference evidence="7 8" key="1">
    <citation type="submission" date="2018-07" db="EMBL/GenBank/DDBJ databases">
        <title>Genomic Encyclopedia of Type Strains, Phase III (KMG-III): the genomes of soil and plant-associated and newly described type strains.</title>
        <authorList>
            <person name="Whitman W."/>
        </authorList>
    </citation>
    <scope>NUCLEOTIDE SEQUENCE [LARGE SCALE GENOMIC DNA]</scope>
    <source>
        <strain evidence="7 8">CECT 8236</strain>
    </source>
</reference>
<evidence type="ECO:0000259" key="6">
    <source>
        <dbReference type="SMART" id="SM01043"/>
    </source>
</evidence>
<keyword evidence="4" id="KW-0804">Transcription</keyword>
<dbReference type="Pfam" id="PF00486">
    <property type="entry name" value="Trans_reg_C"/>
    <property type="match status" value="1"/>
</dbReference>
<dbReference type="GO" id="GO:0000160">
    <property type="term" value="P:phosphorelay signal transduction system"/>
    <property type="evidence" value="ECO:0007669"/>
    <property type="project" value="InterPro"/>
</dbReference>
<dbReference type="Pfam" id="PF03704">
    <property type="entry name" value="BTAD"/>
    <property type="match status" value="1"/>
</dbReference>
<dbReference type="GO" id="GO:0003677">
    <property type="term" value="F:DNA binding"/>
    <property type="evidence" value="ECO:0007669"/>
    <property type="project" value="UniProtKB-KW"/>
</dbReference>
<dbReference type="Gene3D" id="1.25.40.10">
    <property type="entry name" value="Tetratricopeptide repeat domain"/>
    <property type="match status" value="2"/>
</dbReference>
<feature type="domain" description="Bacterial transcriptional activator" evidence="6">
    <location>
        <begin position="886"/>
        <end position="1022"/>
    </location>
</feature>
<keyword evidence="2" id="KW-0805">Transcription regulation</keyword>
<dbReference type="PANTHER" id="PTHR35807">
    <property type="entry name" value="TRANSCRIPTIONAL REGULATOR REDD-RELATED"/>
    <property type="match status" value="1"/>
</dbReference>
<dbReference type="InterPro" id="IPR011990">
    <property type="entry name" value="TPR-like_helical_dom_sf"/>
</dbReference>
<dbReference type="SMART" id="SM01043">
    <property type="entry name" value="BTAD"/>
    <property type="match status" value="1"/>
</dbReference>
<keyword evidence="8" id="KW-1185">Reference proteome</keyword>
<protein>
    <submittedName>
        <fullName evidence="7">LuxR family maltose regulon positive regulatory protein</fullName>
    </submittedName>
</protein>
<evidence type="ECO:0000256" key="4">
    <source>
        <dbReference type="ARBA" id="ARBA00023163"/>
    </source>
</evidence>
<dbReference type="Pfam" id="PF17874">
    <property type="entry name" value="TPR_MalT"/>
    <property type="match status" value="1"/>
</dbReference>
<dbReference type="AlphaFoldDB" id="A0A3D9I2Z3"/>
<dbReference type="InterPro" id="IPR001867">
    <property type="entry name" value="OmpR/PhoB-type_DNA-bd"/>
</dbReference>
<dbReference type="InterPro" id="IPR027417">
    <property type="entry name" value="P-loop_NTPase"/>
</dbReference>
<dbReference type="RefSeq" id="WP_115994545.1">
    <property type="nucleotide sequence ID" value="NZ_QRDY01000015.1"/>
</dbReference>
<dbReference type="EMBL" id="QRDY01000015">
    <property type="protein sequence ID" value="RED55939.1"/>
    <property type="molecule type" value="Genomic_DNA"/>
</dbReference>
<accession>A0A3D9I2Z3</accession>
<gene>
    <name evidence="7" type="ORF">DFP95_1152</name>
</gene>
<dbReference type="Gene3D" id="3.40.50.300">
    <property type="entry name" value="P-loop containing nucleotide triphosphate hydrolases"/>
    <property type="match status" value="1"/>
</dbReference>
<dbReference type="Proteomes" id="UP000256869">
    <property type="component" value="Unassembled WGS sequence"/>
</dbReference>
<dbReference type="InterPro" id="IPR036388">
    <property type="entry name" value="WH-like_DNA-bd_sf"/>
</dbReference>
<dbReference type="InterPro" id="IPR041617">
    <property type="entry name" value="TPR_MalT"/>
</dbReference>
<keyword evidence="3" id="KW-0238">DNA-binding</keyword>
<proteinExistence type="inferred from homology"/>
<comment type="similarity">
    <text evidence="1">Belongs to the AfsR/DnrI/RedD regulatory family.</text>
</comment>
<evidence type="ECO:0000256" key="2">
    <source>
        <dbReference type="ARBA" id="ARBA00023015"/>
    </source>
</evidence>
<dbReference type="InterPro" id="IPR016032">
    <property type="entry name" value="Sig_transdc_resp-reg_C-effctor"/>
</dbReference>
<sequence length="1025" mass="118074">MIAETKLHIPYERHTLVTRTDLLRLLHEGMDAKLTLLFAPSGYGKTSALSKWAKQSGKPVAWVSLDKQDDDWINFWNIVIASIQNRVDGFGLTVWPLLVQGHSASSVSMEPAMTALLNELNQLSGELAIMFDDYHLVTMPAIQKSMNYLLEYLPAHIHLYIASRNDLPFPTARLLAKGEMQRITIEQLRFRPEEVSDFFRETTELKLSAKQINMLYDQTEGWISGLRLAAISLKRSGNIAESISQFSGYQQHISDYLLEEVIRDLPEAVRDFLLQTSVLSQMNYALCEAVTGIAGGQQQLEQLERLQLFIIPLDDHRNWYRYHHLLSDFLQSMLARTAPELWDQANVRAARWFENNGFDEEAVEHFLTGRQYDDVVRLIEGNLHEFLISRKNVVVARWVTQVPEQYVSNRPFVELFCLYGMIGVRQFRDIPDRAERLRIRFEAMKEHIAVDIWRETLGEIYYICASAAYITKDLVGTAEYFILGDEFAAEHNLFMQGGNNRHYYGDEFDDHLSYINDCQGTAQFLMRMMDHWRDRVNHPYATPMYASYAKLLYEWNRLEEAEDWMNRIKRADGLAPVPRNLYQLDVAASRIQQAKGNSLEAATLLEQLKLKIDSPDYNIFICKIEAEQASLMVRQGDMDSARMWLKQCGMSHSDEVTLDKVSEQLAYVRVLAACGQFEQALSLAERLYHLLTKEDRLRDRIRILILLSLTLYRDGRIEPALAKLATALHLAEPQGFIRSFVDEGSAMAELLSIYVQSYGDKNAGSTDVSSYARRVLQEFPVYDSHPFIRIRCFGRLRVEIENGAAVKWRTSKTEELMAFLLHHCGEAVSRDRILEALWGEVEVDRAGAQFNTTTHYLRKAFNQIGIEGIVQHVEGGYRIDMSRLDCDLDNWNRLLAAGTQVTDMMLRDYAGELVQLYGEGYMAGTSYEWAQPTRIRLERDFVAMLLHLHECEKEKGQYDAAAELLRKALMHDPLNEYIHERLIHVLVSGKDRISAIKQYEALRTMLLTEFGMEPKDTARRLLNIN</sequence>
<evidence type="ECO:0000313" key="8">
    <source>
        <dbReference type="Proteomes" id="UP000256869"/>
    </source>
</evidence>
<dbReference type="InterPro" id="IPR059106">
    <property type="entry name" value="WHD_MalT"/>
</dbReference>
<dbReference type="SMART" id="SM00862">
    <property type="entry name" value="Trans_reg_C"/>
    <property type="match status" value="1"/>
</dbReference>
<dbReference type="GO" id="GO:0006355">
    <property type="term" value="P:regulation of DNA-templated transcription"/>
    <property type="evidence" value="ECO:0007669"/>
    <property type="project" value="InterPro"/>
</dbReference>
<dbReference type="InterPro" id="IPR051677">
    <property type="entry name" value="AfsR-DnrI-RedD_regulator"/>
</dbReference>
<evidence type="ECO:0000256" key="3">
    <source>
        <dbReference type="ARBA" id="ARBA00023125"/>
    </source>
</evidence>
<evidence type="ECO:0000313" key="7">
    <source>
        <dbReference type="EMBL" id="RED55939.1"/>
    </source>
</evidence>
<dbReference type="Gene3D" id="1.10.10.10">
    <property type="entry name" value="Winged helix-like DNA-binding domain superfamily/Winged helix DNA-binding domain"/>
    <property type="match status" value="1"/>
</dbReference>
<feature type="domain" description="OmpR/PhoB-type" evidence="5">
    <location>
        <begin position="803"/>
        <end position="879"/>
    </location>
</feature>
<evidence type="ECO:0000259" key="5">
    <source>
        <dbReference type="SMART" id="SM00862"/>
    </source>
</evidence>
<dbReference type="Pfam" id="PF25873">
    <property type="entry name" value="WHD_MalT"/>
    <property type="match status" value="1"/>
</dbReference>